<reference evidence="2 3" key="1">
    <citation type="journal article" date="2019" name="Sci. Rep.">
        <title>Orb-weaving spider Araneus ventricosus genome elucidates the spidroin gene catalogue.</title>
        <authorList>
            <person name="Kono N."/>
            <person name="Nakamura H."/>
            <person name="Ohtoshi R."/>
            <person name="Moran D.A.P."/>
            <person name="Shinohara A."/>
            <person name="Yoshida Y."/>
            <person name="Fujiwara M."/>
            <person name="Mori M."/>
            <person name="Tomita M."/>
            <person name="Arakawa K."/>
        </authorList>
    </citation>
    <scope>NUCLEOTIDE SEQUENCE [LARGE SCALE GENOMIC DNA]</scope>
</reference>
<gene>
    <name evidence="2" type="ORF">AVEN_246447_1</name>
</gene>
<dbReference type="EMBL" id="BGPR01037080">
    <property type="protein sequence ID" value="GBO12591.1"/>
    <property type="molecule type" value="Genomic_DNA"/>
</dbReference>
<name>A0A4Y2UKF3_ARAVE</name>
<feature type="region of interest" description="Disordered" evidence="1">
    <location>
        <begin position="1"/>
        <end position="33"/>
    </location>
</feature>
<organism evidence="2 3">
    <name type="scientific">Araneus ventricosus</name>
    <name type="common">Orbweaver spider</name>
    <name type="synonym">Epeira ventricosa</name>
    <dbReference type="NCBI Taxonomy" id="182803"/>
    <lineage>
        <taxon>Eukaryota</taxon>
        <taxon>Metazoa</taxon>
        <taxon>Ecdysozoa</taxon>
        <taxon>Arthropoda</taxon>
        <taxon>Chelicerata</taxon>
        <taxon>Arachnida</taxon>
        <taxon>Araneae</taxon>
        <taxon>Araneomorphae</taxon>
        <taxon>Entelegynae</taxon>
        <taxon>Araneoidea</taxon>
        <taxon>Araneidae</taxon>
        <taxon>Araneus</taxon>
    </lineage>
</organism>
<feature type="compositionally biased region" description="Acidic residues" evidence="1">
    <location>
        <begin position="15"/>
        <end position="26"/>
    </location>
</feature>
<comment type="caution">
    <text evidence="2">The sequence shown here is derived from an EMBL/GenBank/DDBJ whole genome shotgun (WGS) entry which is preliminary data.</text>
</comment>
<evidence type="ECO:0000256" key="1">
    <source>
        <dbReference type="SAM" id="MobiDB-lite"/>
    </source>
</evidence>
<evidence type="ECO:0000313" key="3">
    <source>
        <dbReference type="Proteomes" id="UP000499080"/>
    </source>
</evidence>
<proteinExistence type="predicted"/>
<dbReference type="AlphaFoldDB" id="A0A4Y2UKF3"/>
<protein>
    <submittedName>
        <fullName evidence="2">Uncharacterized protein</fullName>
    </submittedName>
</protein>
<evidence type="ECO:0000313" key="2">
    <source>
        <dbReference type="EMBL" id="GBO12591.1"/>
    </source>
</evidence>
<dbReference type="Proteomes" id="UP000499080">
    <property type="component" value="Unassembled WGS sequence"/>
</dbReference>
<keyword evidence="3" id="KW-1185">Reference proteome</keyword>
<accession>A0A4Y2UKF3</accession>
<feature type="non-terminal residue" evidence="2">
    <location>
        <position position="33"/>
    </location>
</feature>
<sequence length="33" mass="3581">MPAEDESDAVNLDGEVTENSDQETDSDVTCNHL</sequence>